<dbReference type="InterPro" id="IPR024884">
    <property type="entry name" value="NAPE-PLD"/>
</dbReference>
<keyword evidence="3" id="KW-1185">Reference proteome</keyword>
<dbReference type="SUPFAM" id="SSF56281">
    <property type="entry name" value="Metallo-hydrolase/oxidoreductase"/>
    <property type="match status" value="1"/>
</dbReference>
<proteinExistence type="predicted"/>
<dbReference type="PANTHER" id="PTHR15032">
    <property type="entry name" value="N-ACYL-PHOSPHATIDYLETHANOLAMINE-HYDROLYZING PHOSPHOLIPASE D"/>
    <property type="match status" value="1"/>
</dbReference>
<gene>
    <name evidence="2" type="ORF">OI18_12520</name>
</gene>
<sequence>MSNPDLKVVLPGWPGTPVDQDGLFINQEHPMVGSIWEVLKFMTERNPQREIKKKDTWRISVLKDEVWLNDPADKIVWLGHASFFIQLAGTRILIDPVFGKLPVGRRYSELPVDPHKLLNIDYILVSHAHYDHCDKKSLILLAAANPKAQVFCGLKLNKLIQKWVGIPIQAAGWYQQYETPADIRITFLPSRHWASRSFFDANETLWGGFMIQKSGKCIYYSGDSGSGSHFNDIGVFFPGIDVALIGVGAYAPAWFMSRNHQDPFQAVEAFHATGGRIFIPFHYGTFDAADEPMSEPEQILNKLRAEGKINNELKILRLGETFPL</sequence>
<dbReference type="PIRSF" id="PIRSF038896">
    <property type="entry name" value="NAPE-PLD"/>
    <property type="match status" value="1"/>
</dbReference>
<evidence type="ECO:0000259" key="1">
    <source>
        <dbReference type="Pfam" id="PF12706"/>
    </source>
</evidence>
<organism evidence="2 3">
    <name type="scientific">Flavihumibacter solisilvae</name>
    <dbReference type="NCBI Taxonomy" id="1349421"/>
    <lineage>
        <taxon>Bacteria</taxon>
        <taxon>Pseudomonadati</taxon>
        <taxon>Bacteroidota</taxon>
        <taxon>Chitinophagia</taxon>
        <taxon>Chitinophagales</taxon>
        <taxon>Chitinophagaceae</taxon>
        <taxon>Flavihumibacter</taxon>
    </lineage>
</organism>
<dbReference type="PANTHER" id="PTHR15032:SF4">
    <property type="entry name" value="N-ACYL-PHOSPHATIDYLETHANOLAMINE-HYDROLYZING PHOSPHOLIPASE D"/>
    <property type="match status" value="1"/>
</dbReference>
<dbReference type="AlphaFoldDB" id="A0A0C1LGL7"/>
<dbReference type="GO" id="GO:0008270">
    <property type="term" value="F:zinc ion binding"/>
    <property type="evidence" value="ECO:0007669"/>
    <property type="project" value="InterPro"/>
</dbReference>
<dbReference type="EMBL" id="JSVC01000013">
    <property type="protein sequence ID" value="KIC94463.1"/>
    <property type="molecule type" value="Genomic_DNA"/>
</dbReference>
<evidence type="ECO:0000313" key="3">
    <source>
        <dbReference type="Proteomes" id="UP000031408"/>
    </source>
</evidence>
<evidence type="ECO:0000313" key="2">
    <source>
        <dbReference type="EMBL" id="KIC94463.1"/>
    </source>
</evidence>
<reference evidence="2 3" key="1">
    <citation type="submission" date="2014-11" db="EMBL/GenBank/DDBJ databases">
        <title>Genome sequence of Flavihumibacter solisilvae 3-3.</title>
        <authorList>
            <person name="Zhou G."/>
            <person name="Li M."/>
            <person name="Wang G."/>
        </authorList>
    </citation>
    <scope>NUCLEOTIDE SEQUENCE [LARGE SCALE GENOMIC DNA]</scope>
    <source>
        <strain evidence="2 3">3-3</strain>
    </source>
</reference>
<dbReference type="Gene3D" id="3.60.15.10">
    <property type="entry name" value="Ribonuclease Z/Hydroxyacylglutathione hydrolase-like"/>
    <property type="match status" value="1"/>
</dbReference>
<dbReference type="STRING" id="1349421.OI18_12520"/>
<dbReference type="GO" id="GO:0070290">
    <property type="term" value="F:N-acylphosphatidylethanolamine-specific phospholipase D activity"/>
    <property type="evidence" value="ECO:0007669"/>
    <property type="project" value="InterPro"/>
</dbReference>
<accession>A0A0C1LGL7</accession>
<dbReference type="InterPro" id="IPR001279">
    <property type="entry name" value="Metallo-B-lactamas"/>
</dbReference>
<dbReference type="GO" id="GO:0005737">
    <property type="term" value="C:cytoplasm"/>
    <property type="evidence" value="ECO:0007669"/>
    <property type="project" value="TreeGrafter"/>
</dbReference>
<comment type="caution">
    <text evidence="2">The sequence shown here is derived from an EMBL/GenBank/DDBJ whole genome shotgun (WGS) entry which is preliminary data.</text>
</comment>
<feature type="domain" description="Metallo-beta-lactamase" evidence="1">
    <location>
        <begin position="90"/>
        <end position="283"/>
    </location>
</feature>
<dbReference type="Pfam" id="PF12706">
    <property type="entry name" value="Lactamase_B_2"/>
    <property type="match status" value="1"/>
</dbReference>
<protein>
    <recommendedName>
        <fullName evidence="1">Metallo-beta-lactamase domain-containing protein</fullName>
    </recommendedName>
</protein>
<name>A0A0C1LGL7_9BACT</name>
<dbReference type="InterPro" id="IPR036866">
    <property type="entry name" value="RibonucZ/Hydroxyglut_hydro"/>
</dbReference>
<dbReference type="Proteomes" id="UP000031408">
    <property type="component" value="Unassembled WGS sequence"/>
</dbReference>